<sequence length="117" mass="12623">MTGWYLGALALSFAGVVTIDARWKVALFARERRARALTVAVTLVGAVGFLVWDAVAISRGFFGRGESPAMLGIEVAPHLPVEELVFVTFLSYLTLVVFAGALRLLGQDARTTPEVRS</sequence>
<accession>A0A9X5FCN2</accession>
<evidence type="ECO:0000256" key="8">
    <source>
        <dbReference type="SAM" id="Phobius"/>
    </source>
</evidence>
<protein>
    <submittedName>
        <fullName evidence="9">Lycopene cyclase domain-containing protein</fullName>
    </submittedName>
</protein>
<keyword evidence="6 8" id="KW-0472">Membrane</keyword>
<comment type="subcellular location">
    <subcellularLocation>
        <location evidence="1">Membrane</location>
        <topology evidence="1">Multi-pass membrane protein</topology>
    </subcellularLocation>
</comment>
<dbReference type="EMBL" id="JAAXOW010000001">
    <property type="protein sequence ID" value="NKX92622.1"/>
    <property type="molecule type" value="Genomic_DNA"/>
</dbReference>
<dbReference type="Proteomes" id="UP000774283">
    <property type="component" value="Unassembled WGS sequence"/>
</dbReference>
<proteinExistence type="predicted"/>
<dbReference type="InterPro" id="IPR017825">
    <property type="entry name" value="Lycopene_cyclase_dom"/>
</dbReference>
<keyword evidence="7" id="KW-0413">Isomerase</keyword>
<evidence type="ECO:0000256" key="6">
    <source>
        <dbReference type="ARBA" id="ARBA00023136"/>
    </source>
</evidence>
<evidence type="ECO:0000256" key="7">
    <source>
        <dbReference type="ARBA" id="ARBA00023235"/>
    </source>
</evidence>
<keyword evidence="3 8" id="KW-0812">Transmembrane</keyword>
<reference evidence="9 10" key="1">
    <citation type="submission" date="2020-04" db="EMBL/GenBank/DDBJ databases">
        <title>MicrobeNet Type strains.</title>
        <authorList>
            <person name="Nicholson A.C."/>
        </authorList>
    </citation>
    <scope>NUCLEOTIDE SEQUENCE [LARGE SCALE GENOMIC DNA]</scope>
    <source>
        <strain evidence="9 10">ATCC BAA-789</strain>
    </source>
</reference>
<evidence type="ECO:0000313" key="9">
    <source>
        <dbReference type="EMBL" id="NKX92622.1"/>
    </source>
</evidence>
<feature type="transmembrane region" description="Helical" evidence="8">
    <location>
        <begin position="6"/>
        <end position="25"/>
    </location>
</feature>
<feature type="transmembrane region" description="Helical" evidence="8">
    <location>
        <begin position="84"/>
        <end position="106"/>
    </location>
</feature>
<name>A0A9X5FCN2_9MICO</name>
<keyword evidence="10" id="KW-1185">Reference proteome</keyword>
<evidence type="ECO:0000313" key="10">
    <source>
        <dbReference type="Proteomes" id="UP000774283"/>
    </source>
</evidence>
<evidence type="ECO:0000256" key="4">
    <source>
        <dbReference type="ARBA" id="ARBA00022746"/>
    </source>
</evidence>
<keyword evidence="4" id="KW-0125">Carotenoid biosynthesis</keyword>
<dbReference type="GO" id="GO:0016020">
    <property type="term" value="C:membrane"/>
    <property type="evidence" value="ECO:0007669"/>
    <property type="project" value="UniProtKB-SubCell"/>
</dbReference>
<dbReference type="GO" id="GO:0016117">
    <property type="term" value="P:carotenoid biosynthetic process"/>
    <property type="evidence" value="ECO:0007669"/>
    <property type="project" value="UniProtKB-KW"/>
</dbReference>
<gene>
    <name evidence="9" type="ORF">HF995_04930</name>
</gene>
<dbReference type="RefSeq" id="WP_168446637.1">
    <property type="nucleotide sequence ID" value="NZ_JAAXOW010000001.1"/>
</dbReference>
<dbReference type="AlphaFoldDB" id="A0A9X5FCN2"/>
<dbReference type="GO" id="GO:0045436">
    <property type="term" value="F:lycopene beta cyclase activity"/>
    <property type="evidence" value="ECO:0007669"/>
    <property type="project" value="UniProtKB-ARBA"/>
</dbReference>
<evidence type="ECO:0000256" key="5">
    <source>
        <dbReference type="ARBA" id="ARBA00022989"/>
    </source>
</evidence>
<dbReference type="NCBIfam" id="TIGR03462">
    <property type="entry name" value="CarR_dom_SF"/>
    <property type="match status" value="1"/>
</dbReference>
<dbReference type="GO" id="GO:0016872">
    <property type="term" value="F:intramolecular lyase activity"/>
    <property type="evidence" value="ECO:0007669"/>
    <property type="project" value="InterPro"/>
</dbReference>
<evidence type="ECO:0000256" key="2">
    <source>
        <dbReference type="ARBA" id="ARBA00004829"/>
    </source>
</evidence>
<keyword evidence="5 8" id="KW-1133">Transmembrane helix</keyword>
<comment type="caution">
    <text evidence="9">The sequence shown here is derived from an EMBL/GenBank/DDBJ whole genome shotgun (WGS) entry which is preliminary data.</text>
</comment>
<comment type="pathway">
    <text evidence="2">Carotenoid biosynthesis.</text>
</comment>
<evidence type="ECO:0000256" key="3">
    <source>
        <dbReference type="ARBA" id="ARBA00022692"/>
    </source>
</evidence>
<evidence type="ECO:0000256" key="1">
    <source>
        <dbReference type="ARBA" id="ARBA00004141"/>
    </source>
</evidence>
<feature type="transmembrane region" description="Helical" evidence="8">
    <location>
        <begin position="37"/>
        <end position="62"/>
    </location>
</feature>
<organism evidence="9 10">
    <name type="scientific">Sanguibacter hominis ATCC BAA-789</name>
    <dbReference type="NCBI Taxonomy" id="1312740"/>
    <lineage>
        <taxon>Bacteria</taxon>
        <taxon>Bacillati</taxon>
        <taxon>Actinomycetota</taxon>
        <taxon>Actinomycetes</taxon>
        <taxon>Micrococcales</taxon>
        <taxon>Sanguibacteraceae</taxon>
        <taxon>Sanguibacter</taxon>
    </lineage>
</organism>